<dbReference type="Proteomes" id="UP000223606">
    <property type="component" value="Chromosome 1"/>
</dbReference>
<dbReference type="KEGG" id="hdi:HDIA_2231"/>
<evidence type="ECO:0000256" key="1">
    <source>
        <dbReference type="SAM" id="Phobius"/>
    </source>
</evidence>
<accession>A0A2C9D613</accession>
<sequence>MTFRQFLENAAAMAAVAAFTGAALWWADLAGLAVAAWRISQ</sequence>
<proteinExistence type="predicted"/>
<keyword evidence="1" id="KW-0472">Membrane</keyword>
<keyword evidence="1" id="KW-1133">Transmembrane helix</keyword>
<keyword evidence="1" id="KW-0812">Transmembrane</keyword>
<dbReference type="EMBL" id="LT960614">
    <property type="protein sequence ID" value="SON55772.1"/>
    <property type="molecule type" value="Genomic_DNA"/>
</dbReference>
<protein>
    <submittedName>
        <fullName evidence="2">Uncharacterized protein</fullName>
    </submittedName>
</protein>
<evidence type="ECO:0000313" key="3">
    <source>
        <dbReference type="Proteomes" id="UP000223606"/>
    </source>
</evidence>
<evidence type="ECO:0000313" key="2">
    <source>
        <dbReference type="EMBL" id="SON55772.1"/>
    </source>
</evidence>
<dbReference type="RefSeq" id="WP_281259988.1">
    <property type="nucleotide sequence ID" value="NZ_LT960614.1"/>
</dbReference>
<dbReference type="AlphaFoldDB" id="A0A2C9D613"/>
<gene>
    <name evidence="2" type="ORF">HDIA_2231</name>
</gene>
<reference evidence="3" key="1">
    <citation type="submission" date="2017-09" db="EMBL/GenBank/DDBJ databases">
        <title>Genome sequence of Nannocystis excedens DSM 71.</title>
        <authorList>
            <person name="Blom J."/>
        </authorList>
    </citation>
    <scope>NUCLEOTIDE SEQUENCE [LARGE SCALE GENOMIC DNA]</scope>
    <source>
        <strain evidence="3">type strain: E19</strain>
    </source>
</reference>
<organism evidence="2 3">
    <name type="scientific">Hartmannibacter diazotrophicus</name>
    <dbReference type="NCBI Taxonomy" id="1482074"/>
    <lineage>
        <taxon>Bacteria</taxon>
        <taxon>Pseudomonadati</taxon>
        <taxon>Pseudomonadota</taxon>
        <taxon>Alphaproteobacteria</taxon>
        <taxon>Hyphomicrobiales</taxon>
        <taxon>Pleomorphomonadaceae</taxon>
        <taxon>Hartmannibacter</taxon>
    </lineage>
</organism>
<name>A0A2C9D613_9HYPH</name>
<keyword evidence="3" id="KW-1185">Reference proteome</keyword>
<feature type="transmembrane region" description="Helical" evidence="1">
    <location>
        <begin position="12"/>
        <end position="37"/>
    </location>
</feature>